<comment type="caution">
    <text evidence="3">The sequence shown here is derived from an EMBL/GenBank/DDBJ whole genome shotgun (WGS) entry which is preliminary data.</text>
</comment>
<dbReference type="EMBL" id="VIAQ01000015">
    <property type="protein sequence ID" value="TQD25418.1"/>
    <property type="molecule type" value="Genomic_DNA"/>
</dbReference>
<protein>
    <submittedName>
        <fullName evidence="3">GTP-binding protein</fullName>
    </submittedName>
</protein>
<evidence type="ECO:0000256" key="1">
    <source>
        <dbReference type="SAM" id="MobiDB-lite"/>
    </source>
</evidence>
<dbReference type="OrthoDB" id="359387at2157"/>
<feature type="domain" description="CobW/HypB/UreG nucleotide-binding" evidence="2">
    <location>
        <begin position="3"/>
        <end position="178"/>
    </location>
</feature>
<gene>
    <name evidence="3" type="ORF">FKV42_10340</name>
</gene>
<evidence type="ECO:0000313" key="3">
    <source>
        <dbReference type="EMBL" id="TQD25418.1"/>
    </source>
</evidence>
<name>A0A7Z8KNJ6_9EURY</name>
<dbReference type="GO" id="GO:0005737">
    <property type="term" value="C:cytoplasm"/>
    <property type="evidence" value="ECO:0007669"/>
    <property type="project" value="TreeGrafter"/>
</dbReference>
<evidence type="ECO:0000259" key="2">
    <source>
        <dbReference type="Pfam" id="PF02492"/>
    </source>
</evidence>
<dbReference type="RefSeq" id="WP_154810144.1">
    <property type="nucleotide sequence ID" value="NZ_VIAQ01000015.1"/>
</dbReference>
<dbReference type="PANTHER" id="PTHR13748">
    <property type="entry name" value="COBW-RELATED"/>
    <property type="match status" value="1"/>
</dbReference>
<dbReference type="InterPro" id="IPR027417">
    <property type="entry name" value="P-loop_NTPase"/>
</dbReference>
<dbReference type="InterPro" id="IPR003495">
    <property type="entry name" value="CobW/HypB/UreG_nucleotide-bd"/>
</dbReference>
<organism evidence="3 4">
    <name type="scientific">Methanolobus vulcani</name>
    <dbReference type="NCBI Taxonomy" id="38026"/>
    <lineage>
        <taxon>Archaea</taxon>
        <taxon>Methanobacteriati</taxon>
        <taxon>Methanobacteriota</taxon>
        <taxon>Stenosarchaea group</taxon>
        <taxon>Methanomicrobia</taxon>
        <taxon>Methanosarcinales</taxon>
        <taxon>Methanosarcinaceae</taxon>
        <taxon>Methanolobus</taxon>
    </lineage>
</organism>
<reference evidence="3 4" key="1">
    <citation type="submission" date="2019-06" db="EMBL/GenBank/DDBJ databases">
        <title>Draft genome sequence of Methanolobus vulcani B1d.</title>
        <authorList>
            <person name="Creighbaum A.J."/>
            <person name="Ticak T."/>
            <person name="Hariraju D."/>
            <person name="Arivett B.A."/>
            <person name="Ferguson D.J.Jr."/>
        </authorList>
    </citation>
    <scope>NUCLEOTIDE SEQUENCE [LARGE SCALE GENOMIC DNA]</scope>
    <source>
        <strain evidence="3 4">B1d</strain>
    </source>
</reference>
<proteinExistence type="predicted"/>
<dbReference type="SUPFAM" id="SSF52540">
    <property type="entry name" value="P-loop containing nucleoside triphosphate hydrolases"/>
    <property type="match status" value="1"/>
</dbReference>
<dbReference type="Pfam" id="PF02492">
    <property type="entry name" value="cobW"/>
    <property type="match status" value="1"/>
</dbReference>
<dbReference type="Gene3D" id="3.40.50.300">
    <property type="entry name" value="P-loop containing nucleotide triphosphate hydrolases"/>
    <property type="match status" value="1"/>
</dbReference>
<dbReference type="AlphaFoldDB" id="A0A7Z8KNJ6"/>
<keyword evidence="4" id="KW-1185">Reference proteome</keyword>
<sequence>MKVLVIGGFLGSGKTSTIIRIGKEFSEAGQKVAVIVNEIGEVGLDGDVISKYGLDMTELTSGCICCSLKVNMKTTLTLLNRDYHPDVILIEPTGIAFPQVIKNEVDLMNLKDTTVQPLVTLIDGSRFKQLMKEAKNFAMRQIIDAEILCINKIDLVDEIRIPILEASVQQLNPKAKVLLLSTSKEDEHWDEFVGLAMGDVPSQHGHHELKTTSSDTEVIDEATGKPVEQTMDSIEASGIASYATEFVLDGRISTDLAQVTAKDIMSTLKSKVIELSPEFVGHIKLYIESGSNTVKTNLTAYDQDITMEVIDTETGQVPRLKVLSAVSSIDHDELVNLVNDTVSENLVAQNISFKHNSHHHHDHDHSHSKPIDLVNNN</sequence>
<evidence type="ECO:0000313" key="4">
    <source>
        <dbReference type="Proteomes" id="UP000319335"/>
    </source>
</evidence>
<accession>A0A7Z8KNJ6</accession>
<dbReference type="Proteomes" id="UP000319335">
    <property type="component" value="Unassembled WGS sequence"/>
</dbReference>
<dbReference type="PANTHER" id="PTHR13748:SF62">
    <property type="entry name" value="COBW DOMAIN-CONTAINING PROTEIN"/>
    <property type="match status" value="1"/>
</dbReference>
<feature type="region of interest" description="Disordered" evidence="1">
    <location>
        <begin position="355"/>
        <end position="377"/>
    </location>
</feature>
<dbReference type="InterPro" id="IPR051316">
    <property type="entry name" value="Zinc-reg_GTPase_activator"/>
</dbReference>